<dbReference type="PANTHER" id="PTHR45621">
    <property type="entry name" value="OS01G0588500 PROTEIN-RELATED"/>
    <property type="match status" value="1"/>
</dbReference>
<reference evidence="2 3" key="1">
    <citation type="submission" date="2012-08" db="EMBL/GenBank/DDBJ databases">
        <title>Oryza genome evolution.</title>
        <authorList>
            <person name="Wing R.A."/>
        </authorList>
    </citation>
    <scope>NUCLEOTIDE SEQUENCE</scope>
</reference>
<dbReference type="Gene3D" id="3.30.200.20">
    <property type="entry name" value="Phosphorylase Kinase, domain 1"/>
    <property type="match status" value="1"/>
</dbReference>
<dbReference type="Gramene" id="LPERR07G19090.1">
    <property type="protein sequence ID" value="LPERR07G19090.1"/>
    <property type="gene ID" value="LPERR07G19090"/>
</dbReference>
<reference evidence="2" key="3">
    <citation type="submission" date="2015-04" db="UniProtKB">
        <authorList>
            <consortium name="EnsemblPlants"/>
        </authorList>
    </citation>
    <scope>IDENTIFICATION</scope>
</reference>
<evidence type="ECO:0000256" key="1">
    <source>
        <dbReference type="SAM" id="MobiDB-lite"/>
    </source>
</evidence>
<name>A0A0D9X1F0_9ORYZ</name>
<proteinExistence type="predicted"/>
<reference evidence="3" key="2">
    <citation type="submission" date="2013-12" db="EMBL/GenBank/DDBJ databases">
        <authorList>
            <person name="Yu Y."/>
            <person name="Lee S."/>
            <person name="de Baynast K."/>
            <person name="Wissotski M."/>
            <person name="Liu L."/>
            <person name="Talag J."/>
            <person name="Goicoechea J."/>
            <person name="Angelova A."/>
            <person name="Jetty R."/>
            <person name="Kudrna D."/>
            <person name="Golser W."/>
            <person name="Rivera L."/>
            <person name="Zhang J."/>
            <person name="Wing R."/>
        </authorList>
    </citation>
    <scope>NUCLEOTIDE SEQUENCE</scope>
</reference>
<keyword evidence="3" id="KW-1185">Reference proteome</keyword>
<accession>A0A0D9X1F0</accession>
<organism evidence="2 3">
    <name type="scientific">Leersia perrieri</name>
    <dbReference type="NCBI Taxonomy" id="77586"/>
    <lineage>
        <taxon>Eukaryota</taxon>
        <taxon>Viridiplantae</taxon>
        <taxon>Streptophyta</taxon>
        <taxon>Embryophyta</taxon>
        <taxon>Tracheophyta</taxon>
        <taxon>Spermatophyta</taxon>
        <taxon>Magnoliopsida</taxon>
        <taxon>Liliopsida</taxon>
        <taxon>Poales</taxon>
        <taxon>Poaceae</taxon>
        <taxon>BOP clade</taxon>
        <taxon>Oryzoideae</taxon>
        <taxon>Oryzeae</taxon>
        <taxon>Oryzinae</taxon>
        <taxon>Leersia</taxon>
    </lineage>
</organism>
<feature type="compositionally biased region" description="Low complexity" evidence="1">
    <location>
        <begin position="75"/>
        <end position="93"/>
    </location>
</feature>
<dbReference type="SUPFAM" id="SSF56112">
    <property type="entry name" value="Protein kinase-like (PK-like)"/>
    <property type="match status" value="1"/>
</dbReference>
<evidence type="ECO:0008006" key="4">
    <source>
        <dbReference type="Google" id="ProtNLM"/>
    </source>
</evidence>
<evidence type="ECO:0000313" key="3">
    <source>
        <dbReference type="Proteomes" id="UP000032180"/>
    </source>
</evidence>
<dbReference type="STRING" id="77586.A0A0D9X1F0"/>
<feature type="region of interest" description="Disordered" evidence="1">
    <location>
        <begin position="31"/>
        <end position="106"/>
    </location>
</feature>
<protein>
    <recommendedName>
        <fullName evidence="4">Protein kinase domain-containing protein</fullName>
    </recommendedName>
</protein>
<dbReference type="Proteomes" id="UP000032180">
    <property type="component" value="Chromosome 7"/>
</dbReference>
<dbReference type="EnsemblPlants" id="LPERR07G19090.1">
    <property type="protein sequence ID" value="LPERR07G19090.1"/>
    <property type="gene ID" value="LPERR07G19090"/>
</dbReference>
<feature type="compositionally biased region" description="Low complexity" evidence="1">
    <location>
        <begin position="51"/>
        <end position="65"/>
    </location>
</feature>
<dbReference type="InterPro" id="IPR011009">
    <property type="entry name" value="Kinase-like_dom_sf"/>
</dbReference>
<dbReference type="AlphaFoldDB" id="A0A0D9X1F0"/>
<evidence type="ECO:0000313" key="2">
    <source>
        <dbReference type="EnsemblPlants" id="LPERR07G19090.1"/>
    </source>
</evidence>
<dbReference type="InterPro" id="IPR050823">
    <property type="entry name" value="Plant_Ser_Thr_Prot_Kinase"/>
</dbReference>
<dbReference type="HOGENOM" id="CLU_1339276_0_0_1"/>
<dbReference type="eggNOG" id="KOG1187">
    <property type="taxonomic scope" value="Eukaryota"/>
</dbReference>
<sequence length="205" mass="21225">MRSNCKAARKKEKKEARSMWGFLLSGCFGGGAAAAGKKQRKKQGKKAAPSRVQAPVPVATAAAAGKKQRKKQGKKAAPSRVQAPVPVATAAAAGKKKVRPRGGGGGLRRLSFTDLSGAGEQDLSVSLVGSNLHVFTVAELRDATRGFVSGNFLGEGGFGPVYKGLVGDGVKPGLKPQAIAVKLWDPEGAQGHKEWLVLILSTCPS</sequence>